<sequence length="392" mass="44066">MDNSSTGSDAALELAAFWLKRCLSTHELCRPRTISTSEPHLPTRLLDVAADAVHLIDTSTQPGISDPRYIALSHCWGKYPIIRTLKKNYENQLKGIAACSLSQTFKDAVDVTRKLGFRYLWIDSLCIIQDDKADWQTEAATMCDVYRNATLTIAAAHAASGDVGCFEQRDGILQFPFVVEIPRLPDAGMSSSSTLQLLFTAYGRGKGLGGPEPPLYGRAWVLQEQYLSPRMLIFDGTQIRWECLCMHGSERTPLGGMSRHIGHQKAIRSGIMEDSEFFEIPEIEDRDFAALARHQQWCYAVMDYTHRGMTNSSDRLVAIDGIAKALARRTQNEYLVGLWRDHLWIGLLWSIPHTGEFTTTTMGAFNLDENHFIRHKEQIAPSWSWVSVTAPV</sequence>
<accession>A0A9P4N7I3</accession>
<evidence type="ECO:0000313" key="3">
    <source>
        <dbReference type="Proteomes" id="UP000800093"/>
    </source>
</evidence>
<evidence type="ECO:0000313" key="2">
    <source>
        <dbReference type="EMBL" id="KAF2262136.1"/>
    </source>
</evidence>
<feature type="domain" description="Heterokaryon incompatibility" evidence="1">
    <location>
        <begin position="69"/>
        <end position="224"/>
    </location>
</feature>
<organism evidence="2 3">
    <name type="scientific">Lojkania enalia</name>
    <dbReference type="NCBI Taxonomy" id="147567"/>
    <lineage>
        <taxon>Eukaryota</taxon>
        <taxon>Fungi</taxon>
        <taxon>Dikarya</taxon>
        <taxon>Ascomycota</taxon>
        <taxon>Pezizomycotina</taxon>
        <taxon>Dothideomycetes</taxon>
        <taxon>Pleosporomycetidae</taxon>
        <taxon>Pleosporales</taxon>
        <taxon>Pleosporales incertae sedis</taxon>
        <taxon>Lojkania</taxon>
    </lineage>
</organism>
<proteinExistence type="predicted"/>
<gene>
    <name evidence="2" type="ORF">CC78DRAFT_468535</name>
</gene>
<dbReference type="PANTHER" id="PTHR33112:SF16">
    <property type="entry name" value="HETEROKARYON INCOMPATIBILITY DOMAIN-CONTAINING PROTEIN"/>
    <property type="match status" value="1"/>
</dbReference>
<dbReference type="EMBL" id="ML986644">
    <property type="protein sequence ID" value="KAF2262136.1"/>
    <property type="molecule type" value="Genomic_DNA"/>
</dbReference>
<dbReference type="AlphaFoldDB" id="A0A9P4N7I3"/>
<dbReference type="OrthoDB" id="5125733at2759"/>
<feature type="non-terminal residue" evidence="2">
    <location>
        <position position="392"/>
    </location>
</feature>
<comment type="caution">
    <text evidence="2">The sequence shown here is derived from an EMBL/GenBank/DDBJ whole genome shotgun (WGS) entry which is preliminary data.</text>
</comment>
<evidence type="ECO:0000259" key="1">
    <source>
        <dbReference type="Pfam" id="PF06985"/>
    </source>
</evidence>
<name>A0A9P4N7I3_9PLEO</name>
<keyword evidence="3" id="KW-1185">Reference proteome</keyword>
<dbReference type="PANTHER" id="PTHR33112">
    <property type="entry name" value="DOMAIN PROTEIN, PUTATIVE-RELATED"/>
    <property type="match status" value="1"/>
</dbReference>
<dbReference type="Pfam" id="PF06985">
    <property type="entry name" value="HET"/>
    <property type="match status" value="1"/>
</dbReference>
<dbReference type="Proteomes" id="UP000800093">
    <property type="component" value="Unassembled WGS sequence"/>
</dbReference>
<reference evidence="3" key="1">
    <citation type="journal article" date="2020" name="Stud. Mycol.">
        <title>101 Dothideomycetes genomes: A test case for predicting lifestyles and emergence of pathogens.</title>
        <authorList>
            <person name="Haridas S."/>
            <person name="Albert R."/>
            <person name="Binder M."/>
            <person name="Bloem J."/>
            <person name="LaButti K."/>
            <person name="Salamov A."/>
            <person name="Andreopoulos B."/>
            <person name="Baker S."/>
            <person name="Barry K."/>
            <person name="Bills G."/>
            <person name="Bluhm B."/>
            <person name="Cannon C."/>
            <person name="Castanera R."/>
            <person name="Culley D."/>
            <person name="Daum C."/>
            <person name="Ezra D."/>
            <person name="Gonzalez J."/>
            <person name="Henrissat B."/>
            <person name="Kuo A."/>
            <person name="Liang C."/>
            <person name="Lipzen A."/>
            <person name="Lutzoni F."/>
            <person name="Magnuson J."/>
            <person name="Mondo S."/>
            <person name="Nolan M."/>
            <person name="Ohm R."/>
            <person name="Pangilinan J."/>
            <person name="Park H.-J."/>
            <person name="Ramirez L."/>
            <person name="Alfaro M."/>
            <person name="Sun H."/>
            <person name="Tritt A."/>
            <person name="Yoshinaga Y."/>
            <person name="Zwiers L.-H."/>
            <person name="Turgeon B."/>
            <person name="Goodwin S."/>
            <person name="Spatafora J."/>
            <person name="Crous P."/>
            <person name="Grigoriev I."/>
        </authorList>
    </citation>
    <scope>NUCLEOTIDE SEQUENCE [LARGE SCALE GENOMIC DNA]</scope>
    <source>
        <strain evidence="3">CBS 304.66</strain>
    </source>
</reference>
<protein>
    <submittedName>
        <fullName evidence="2">HET-domain-containing protein</fullName>
    </submittedName>
</protein>
<dbReference type="InterPro" id="IPR010730">
    <property type="entry name" value="HET"/>
</dbReference>